<dbReference type="Gene3D" id="3.40.50.10170">
    <property type="match status" value="1"/>
</dbReference>
<dbReference type="NCBIfam" id="TIGR00762">
    <property type="entry name" value="DegV"/>
    <property type="match status" value="1"/>
</dbReference>
<protein>
    <submittedName>
        <fullName evidence="2">DegV family protein with EDD domain</fullName>
    </submittedName>
</protein>
<keyword evidence="1" id="KW-0446">Lipid-binding</keyword>
<dbReference type="Pfam" id="PF02645">
    <property type="entry name" value="DegV"/>
    <property type="match status" value="1"/>
</dbReference>
<dbReference type="InterPro" id="IPR050270">
    <property type="entry name" value="DegV_domain_contain"/>
</dbReference>
<evidence type="ECO:0000313" key="3">
    <source>
        <dbReference type="Proteomes" id="UP001240643"/>
    </source>
</evidence>
<keyword evidence="3" id="KW-1185">Reference proteome</keyword>
<organism evidence="2 3">
    <name type="scientific">Mycoplasmoides fastidiosum</name>
    <dbReference type="NCBI Taxonomy" id="92758"/>
    <lineage>
        <taxon>Bacteria</taxon>
        <taxon>Bacillati</taxon>
        <taxon>Mycoplasmatota</taxon>
        <taxon>Mycoplasmoidales</taxon>
        <taxon>Mycoplasmoidaceae</taxon>
        <taxon>Mycoplasmoides</taxon>
    </lineage>
</organism>
<evidence type="ECO:0000313" key="2">
    <source>
        <dbReference type="EMBL" id="MDQ0514147.1"/>
    </source>
</evidence>
<evidence type="ECO:0000256" key="1">
    <source>
        <dbReference type="ARBA" id="ARBA00023121"/>
    </source>
</evidence>
<name>A0ABU0LZL0_9BACT</name>
<gene>
    <name evidence="2" type="ORF">J2Z62_000585</name>
</gene>
<dbReference type="PROSITE" id="PS51482">
    <property type="entry name" value="DEGV"/>
    <property type="match status" value="1"/>
</dbReference>
<proteinExistence type="predicted"/>
<dbReference type="PANTHER" id="PTHR33434:SF2">
    <property type="entry name" value="FATTY ACID-BINDING PROTEIN TM_1468"/>
    <property type="match status" value="1"/>
</dbReference>
<dbReference type="Gene3D" id="3.30.1180.10">
    <property type="match status" value="1"/>
</dbReference>
<comment type="caution">
    <text evidence="2">The sequence shown here is derived from an EMBL/GenBank/DDBJ whole genome shotgun (WGS) entry which is preliminary data.</text>
</comment>
<dbReference type="EMBL" id="JAUSWO010000001">
    <property type="protein sequence ID" value="MDQ0514147.1"/>
    <property type="molecule type" value="Genomic_DNA"/>
</dbReference>
<sequence>MQKLAFIVDDSIVSSDKPLPRHHYAVSLTITEEGIDPIEYNAKNPISFQDLKTKISLKQNFKTNAIVIGQAFHLVNELLKDYEKIVICGISSGLSSSYDSWKQILRDFSEFRNKVLLVNNQIIGEALYEHTKRALIAVQEDDSWAIIKKTLEPVLKFNGLLLIQDLSSLHRGGRISTFKAKVSNLLQMKILIQYKNGKLSFYDKETSLVKSFQKMHNYVEKTLGINLNKPNKLILWNSFIDEANFQKVKTELNRHFPNTTFVVTEVPKPILVHVGIDALAITKFYK</sequence>
<accession>A0ABU0LZL0</accession>
<dbReference type="Proteomes" id="UP001240643">
    <property type="component" value="Unassembled WGS sequence"/>
</dbReference>
<dbReference type="PANTHER" id="PTHR33434">
    <property type="entry name" value="DEGV DOMAIN-CONTAINING PROTEIN DR_1986-RELATED"/>
    <property type="match status" value="1"/>
</dbReference>
<dbReference type="InterPro" id="IPR043168">
    <property type="entry name" value="DegV_C"/>
</dbReference>
<dbReference type="SUPFAM" id="SSF82549">
    <property type="entry name" value="DAK1/DegV-like"/>
    <property type="match status" value="1"/>
</dbReference>
<dbReference type="InterPro" id="IPR003797">
    <property type="entry name" value="DegV"/>
</dbReference>
<reference evidence="2" key="1">
    <citation type="submission" date="2023-07" db="EMBL/GenBank/DDBJ databases">
        <title>Genomic Encyclopedia of Type Strains, Phase IV (KMG-IV): sequencing the most valuable type-strain genomes for metagenomic binning, comparative biology and taxonomic classification.</title>
        <authorList>
            <person name="Goeker M."/>
        </authorList>
    </citation>
    <scope>NUCLEOTIDE SEQUENCE [LARGE SCALE GENOMIC DNA]</scope>
    <source>
        <strain evidence="2">DSM 21204</strain>
    </source>
</reference>
<dbReference type="RefSeq" id="WP_256547164.1">
    <property type="nucleotide sequence ID" value="NZ_CP101809.1"/>
</dbReference>